<reference evidence="1" key="1">
    <citation type="submission" date="2022-07" db="EMBL/GenBank/DDBJ databases">
        <title>Genome Sequence of Phlebia brevispora.</title>
        <authorList>
            <person name="Buettner E."/>
        </authorList>
    </citation>
    <scope>NUCLEOTIDE SEQUENCE</scope>
    <source>
        <strain evidence="1">MPL23</strain>
    </source>
</reference>
<name>A0ACC1SRP9_9APHY</name>
<dbReference type="Proteomes" id="UP001148662">
    <property type="component" value="Unassembled WGS sequence"/>
</dbReference>
<protein>
    <submittedName>
        <fullName evidence="1">Uncharacterized protein</fullName>
    </submittedName>
</protein>
<gene>
    <name evidence="1" type="ORF">NM688_g5677</name>
</gene>
<accession>A0ACC1SRP9</accession>
<evidence type="ECO:0000313" key="2">
    <source>
        <dbReference type="Proteomes" id="UP001148662"/>
    </source>
</evidence>
<organism evidence="1 2">
    <name type="scientific">Phlebia brevispora</name>
    <dbReference type="NCBI Taxonomy" id="194682"/>
    <lineage>
        <taxon>Eukaryota</taxon>
        <taxon>Fungi</taxon>
        <taxon>Dikarya</taxon>
        <taxon>Basidiomycota</taxon>
        <taxon>Agaricomycotina</taxon>
        <taxon>Agaricomycetes</taxon>
        <taxon>Polyporales</taxon>
        <taxon>Meruliaceae</taxon>
        <taxon>Phlebia</taxon>
    </lineage>
</organism>
<comment type="caution">
    <text evidence="1">The sequence shown here is derived from an EMBL/GenBank/DDBJ whole genome shotgun (WGS) entry which is preliminary data.</text>
</comment>
<keyword evidence="2" id="KW-1185">Reference proteome</keyword>
<sequence length="1111" mass="125247">MPPKRQRRASPAPQGLSAGERLKRAKLSGNDYLAWSWVGSEVTNPTQITLEHRLATCGFSDQNPYPFCANKYSAASKTRVASKQDKSKRPKVEGELEDDIIVISDDESPPCVAKSCRNNPNCLNYLGQDKWENEAKARDAFINTFDLGMDPTLDSRASNTPVGLRNLGATCYANAYLQVWFQDLPFRTGVYSCQPSEEDGSAFEDSPIFQLQVTFAAMQACTESAFNPVKLVESLKIRTTEQQDAQEFSKLFMAHLDSEFQKQTDPTLKSLIADQNNAKLEDRIAALLQPEELDGDNKYLCPRCDNLQKARRYTELRELPPVLHFSLLRFVYDLSTMERKKSKQAIAFPETLDMDRFITGSNSSGSNKYRLRGVLLHKGPSAYHGHYEAQVYDVKSEAWYQFNDEVVTKITSLGTHPKIPKENGNSRASKSQKGQKSAPAKKKANNADSDVEIIDDAGPSKSQSPPAHDENYILSREAYMLVYVRSPDKTDSTQKSINGYSLESATVPDHKSTSAHDPVPPSRAVEVVERLNVDHERRCKEYEQKKTELQERFAQVRRVVLDIYRSWSLSNNSEAHYVISRQALETWLARHLSEKGNSASDSMDIDLPIKEISNEDIACIHGQLDPNKAANMKRVKAVAVDRIKDEDACEFSPLFGSSDVCGQCVEGLFTERLYQIEHPRLVSLFDEVCQVDENEDGYWISSKWLKDWRTSKPRMHKPFQADPSPDDPDYDPQVRCEHGGLTPNALSRRRISSQAYELLRSVFPDWSTLTTDAEVCAACETLAHISKEDRREAKIQAEDEKVRHLTVHGRYLTPNVRKAKLKHMYDNALSGGTSLLEHVPCAIVPAHFVRTWKQWLIHPAEVPRPDGVDNTEFICKHGLIAIDPNSPGDLDSSVVVITRKDWETLEALYPSGPLIAIENDGSEWVHDLSVCQDCRMERKTSFDVTELTVRLLRAEDPIPTPETYNKNLPQKQQQYQTTLTTYGSRTVGNLRQSKRIRQVGAFGRRKKVAVTRTTTIKDLKIKIHAQFDIPTIYQRLYYQGHELEDNTATISSLNILANDVVELREDSEDIDLLGSDTEGGTRQTDEGQGFGGTLLGRRCSPVKQSADAIRA</sequence>
<dbReference type="EMBL" id="JANHOG010001071">
    <property type="protein sequence ID" value="KAJ3545017.1"/>
    <property type="molecule type" value="Genomic_DNA"/>
</dbReference>
<evidence type="ECO:0000313" key="1">
    <source>
        <dbReference type="EMBL" id="KAJ3545017.1"/>
    </source>
</evidence>
<proteinExistence type="predicted"/>